<comment type="caution">
    <text evidence="1">The sequence shown here is derived from an EMBL/GenBank/DDBJ whole genome shotgun (WGS) entry which is preliminary data.</text>
</comment>
<dbReference type="EMBL" id="BQNB010008606">
    <property type="protein sequence ID" value="GJS51743.1"/>
    <property type="molecule type" value="Genomic_DNA"/>
</dbReference>
<evidence type="ECO:0000313" key="1">
    <source>
        <dbReference type="EMBL" id="GJS51743.1"/>
    </source>
</evidence>
<organism evidence="1 2">
    <name type="scientific">Tanacetum coccineum</name>
    <dbReference type="NCBI Taxonomy" id="301880"/>
    <lineage>
        <taxon>Eukaryota</taxon>
        <taxon>Viridiplantae</taxon>
        <taxon>Streptophyta</taxon>
        <taxon>Embryophyta</taxon>
        <taxon>Tracheophyta</taxon>
        <taxon>Spermatophyta</taxon>
        <taxon>Magnoliopsida</taxon>
        <taxon>eudicotyledons</taxon>
        <taxon>Gunneridae</taxon>
        <taxon>Pentapetalae</taxon>
        <taxon>asterids</taxon>
        <taxon>campanulids</taxon>
        <taxon>Asterales</taxon>
        <taxon>Asteraceae</taxon>
        <taxon>Asteroideae</taxon>
        <taxon>Anthemideae</taxon>
        <taxon>Anthemidinae</taxon>
        <taxon>Tanacetum</taxon>
    </lineage>
</organism>
<dbReference type="Proteomes" id="UP001151760">
    <property type="component" value="Unassembled WGS sequence"/>
</dbReference>
<proteinExistence type="predicted"/>
<evidence type="ECO:0000313" key="2">
    <source>
        <dbReference type="Proteomes" id="UP001151760"/>
    </source>
</evidence>
<name>A0ABQ4WFW0_9ASTR</name>
<protein>
    <submittedName>
        <fullName evidence="1">Uncharacterized protein</fullName>
    </submittedName>
</protein>
<reference evidence="1" key="1">
    <citation type="journal article" date="2022" name="Int. J. Mol. Sci.">
        <title>Draft Genome of Tanacetum Coccineum: Genomic Comparison of Closely Related Tanacetum-Family Plants.</title>
        <authorList>
            <person name="Yamashiro T."/>
            <person name="Shiraishi A."/>
            <person name="Nakayama K."/>
            <person name="Satake H."/>
        </authorList>
    </citation>
    <scope>NUCLEOTIDE SEQUENCE</scope>
</reference>
<sequence length="102" mass="11351">MSCPVSVDKRRVTATMMKPNPSSISRKSLKPGPRGLFKPIKRSLEKANMIWMLRIPETRGIVVSVDAFDMGWTFGEWGSGADTHVFGEPVGVGFVVDWVEQQ</sequence>
<reference evidence="1" key="2">
    <citation type="submission" date="2022-01" db="EMBL/GenBank/DDBJ databases">
        <authorList>
            <person name="Yamashiro T."/>
            <person name="Shiraishi A."/>
            <person name="Satake H."/>
            <person name="Nakayama K."/>
        </authorList>
    </citation>
    <scope>NUCLEOTIDE SEQUENCE</scope>
</reference>
<accession>A0ABQ4WFW0</accession>
<keyword evidence="2" id="KW-1185">Reference proteome</keyword>
<gene>
    <name evidence="1" type="ORF">Tco_0625105</name>
</gene>